<accession>A0A9X0CFJ7</accession>
<comment type="caution">
    <text evidence="2">The sequence shown here is derived from an EMBL/GenBank/DDBJ whole genome shotgun (WGS) entry which is preliminary data.</text>
</comment>
<dbReference type="EMBL" id="MU827793">
    <property type="protein sequence ID" value="KAJ7330224.1"/>
    <property type="molecule type" value="Genomic_DNA"/>
</dbReference>
<evidence type="ECO:0000256" key="1">
    <source>
        <dbReference type="SAM" id="MobiDB-lite"/>
    </source>
</evidence>
<dbReference type="Proteomes" id="UP001163046">
    <property type="component" value="Unassembled WGS sequence"/>
</dbReference>
<gene>
    <name evidence="2" type="ORF">OS493_022747</name>
</gene>
<reference evidence="2" key="1">
    <citation type="submission" date="2023-01" db="EMBL/GenBank/DDBJ databases">
        <title>Genome assembly of the deep-sea coral Lophelia pertusa.</title>
        <authorList>
            <person name="Herrera S."/>
            <person name="Cordes E."/>
        </authorList>
    </citation>
    <scope>NUCLEOTIDE SEQUENCE</scope>
    <source>
        <strain evidence="2">USNM1676648</strain>
        <tissue evidence="2">Polyp</tissue>
    </source>
</reference>
<name>A0A9X0CFJ7_9CNID</name>
<dbReference type="AlphaFoldDB" id="A0A9X0CFJ7"/>
<evidence type="ECO:0000313" key="3">
    <source>
        <dbReference type="Proteomes" id="UP001163046"/>
    </source>
</evidence>
<proteinExistence type="predicted"/>
<feature type="compositionally biased region" description="Polar residues" evidence="1">
    <location>
        <begin position="99"/>
        <end position="115"/>
    </location>
</feature>
<protein>
    <submittedName>
        <fullName evidence="2">Uncharacterized protein</fullName>
    </submittedName>
</protein>
<sequence length="153" mass="17292">MTSPESWLITDRPVKDKNGITLINQSDQLKLRRADNFRELLHRPPPMEPDEISAPAETPLYVDTAKLTRLEIKKGIKQFKSGKAPVPDGVSPKAKQIWIRQQTPSDQATKESQIPSHMENNRSGENGDADQEKTLGMYRIHSDQPRTHKGSAR</sequence>
<feature type="region of interest" description="Disordered" evidence="1">
    <location>
        <begin position="80"/>
        <end position="153"/>
    </location>
</feature>
<dbReference type="OrthoDB" id="410381at2759"/>
<evidence type="ECO:0000313" key="2">
    <source>
        <dbReference type="EMBL" id="KAJ7330224.1"/>
    </source>
</evidence>
<organism evidence="2 3">
    <name type="scientific">Desmophyllum pertusum</name>
    <dbReference type="NCBI Taxonomy" id="174260"/>
    <lineage>
        <taxon>Eukaryota</taxon>
        <taxon>Metazoa</taxon>
        <taxon>Cnidaria</taxon>
        <taxon>Anthozoa</taxon>
        <taxon>Hexacorallia</taxon>
        <taxon>Scleractinia</taxon>
        <taxon>Caryophylliina</taxon>
        <taxon>Caryophylliidae</taxon>
        <taxon>Desmophyllum</taxon>
    </lineage>
</organism>
<keyword evidence="3" id="KW-1185">Reference proteome</keyword>